<proteinExistence type="predicted"/>
<dbReference type="AlphaFoldDB" id="A0A0P7DZI4"/>
<organism evidence="1 2">
    <name type="scientific">Pseudoalteromonas lipolytica</name>
    <dbReference type="NCBI Taxonomy" id="570156"/>
    <lineage>
        <taxon>Bacteria</taxon>
        <taxon>Pseudomonadati</taxon>
        <taxon>Pseudomonadota</taxon>
        <taxon>Gammaproteobacteria</taxon>
        <taxon>Alteromonadales</taxon>
        <taxon>Pseudoalteromonadaceae</taxon>
        <taxon>Pseudoalteromonas</taxon>
    </lineage>
</organism>
<comment type="caution">
    <text evidence="1">The sequence shown here is derived from an EMBL/GenBank/DDBJ whole genome shotgun (WGS) entry which is preliminary data.</text>
</comment>
<dbReference type="STRING" id="570156.AOG27_13715"/>
<dbReference type="Proteomes" id="UP000050378">
    <property type="component" value="Unassembled WGS sequence"/>
</dbReference>
<accession>A0A0P7DZI4</accession>
<evidence type="ECO:0000313" key="2">
    <source>
        <dbReference type="Proteomes" id="UP000050378"/>
    </source>
</evidence>
<dbReference type="PATRIC" id="fig|570156.3.peg.3849"/>
<gene>
    <name evidence="1" type="ORF">AOG27_13715</name>
</gene>
<protein>
    <submittedName>
        <fullName evidence="1">Uncharacterized protein</fullName>
    </submittedName>
</protein>
<name>A0A0P7DZI4_9GAMM</name>
<reference evidence="1 2" key="1">
    <citation type="submission" date="2015-09" db="EMBL/GenBank/DDBJ databases">
        <title>Draft Genome Sequence of Pseudoalteromonas lipolytica UCD-48B.</title>
        <authorList>
            <person name="Krusor M."/>
            <person name="Coil D.A."/>
            <person name="Lang J.M."/>
            <person name="Eisen J.A."/>
            <person name="Alexiev A."/>
        </authorList>
    </citation>
    <scope>NUCLEOTIDE SEQUENCE [LARGE SCALE GENOMIC DNA]</scope>
    <source>
        <strain evidence="1 2">UCD-48B</strain>
    </source>
</reference>
<sequence length="61" mass="7110">MPKKPQPFKQICKNCLWSEIVAPKSDVLLPNTIKSVCPKYYSTLIERAELNILDYVRLKIM</sequence>
<evidence type="ECO:0000313" key="1">
    <source>
        <dbReference type="EMBL" id="KPM83115.1"/>
    </source>
</evidence>
<dbReference type="EMBL" id="LJTC01000008">
    <property type="protein sequence ID" value="KPM83115.1"/>
    <property type="molecule type" value="Genomic_DNA"/>
</dbReference>